<reference evidence="2" key="1">
    <citation type="submission" date="2021-01" db="EMBL/GenBank/DDBJ databases">
        <title>Genomic Encyclopedia of Type Strains, Phase IV (KMG-IV): sequencing the most valuable type-strain genomes for metagenomic binning, comparative biology and taxonomic classification.</title>
        <authorList>
            <person name="Goeker M."/>
        </authorList>
    </citation>
    <scope>NUCLEOTIDE SEQUENCE</scope>
    <source>
        <strain evidence="2">DSM 23230</strain>
    </source>
</reference>
<protein>
    <submittedName>
        <fullName evidence="2">Uncharacterized protein</fullName>
    </submittedName>
</protein>
<organism evidence="2 3">
    <name type="scientific">Halanaerobacter jeridensis</name>
    <dbReference type="NCBI Taxonomy" id="706427"/>
    <lineage>
        <taxon>Bacteria</taxon>
        <taxon>Bacillati</taxon>
        <taxon>Bacillota</taxon>
        <taxon>Clostridia</taxon>
        <taxon>Halanaerobiales</taxon>
        <taxon>Halobacteroidaceae</taxon>
        <taxon>Halanaerobacter</taxon>
    </lineage>
</organism>
<sequence length="189" mass="22089">MTEKNGKMINHGIYAIENHDLDRYSGDPEREDYEEEKKKEYKIKKDELKKLEEDHEKIITRGLELTVGYVFEITDNIYELGSGVDKPGLHYPLHNPIEIDQDAIMYKNQDYIGRKYNGLYPVGSKIKIKVPKKITPNDAQKNFYGDDYNFKSITVNGKKIAPTEENESSYKFTIELDIFKTIYINYSTI</sequence>
<keyword evidence="3" id="KW-1185">Reference proteome</keyword>
<proteinExistence type="predicted"/>
<keyword evidence="1" id="KW-0175">Coiled coil</keyword>
<comment type="caution">
    <text evidence="2">The sequence shown here is derived from an EMBL/GenBank/DDBJ whole genome shotgun (WGS) entry which is preliminary data.</text>
</comment>
<dbReference type="Proteomes" id="UP000774000">
    <property type="component" value="Unassembled WGS sequence"/>
</dbReference>
<dbReference type="AlphaFoldDB" id="A0A938XXP8"/>
<accession>A0A938XXP8</accession>
<dbReference type="EMBL" id="JAFBDQ010000033">
    <property type="protein sequence ID" value="MBM7558191.1"/>
    <property type="molecule type" value="Genomic_DNA"/>
</dbReference>
<name>A0A938XXP8_9FIRM</name>
<evidence type="ECO:0000313" key="2">
    <source>
        <dbReference type="EMBL" id="MBM7558191.1"/>
    </source>
</evidence>
<evidence type="ECO:0000256" key="1">
    <source>
        <dbReference type="SAM" id="Coils"/>
    </source>
</evidence>
<evidence type="ECO:0000313" key="3">
    <source>
        <dbReference type="Proteomes" id="UP000774000"/>
    </source>
</evidence>
<feature type="coiled-coil region" evidence="1">
    <location>
        <begin position="34"/>
        <end position="61"/>
    </location>
</feature>
<gene>
    <name evidence="2" type="ORF">JOC47_003061</name>
</gene>